<feature type="region of interest" description="Disordered" evidence="1">
    <location>
        <begin position="1"/>
        <end position="27"/>
    </location>
</feature>
<feature type="compositionally biased region" description="Polar residues" evidence="1">
    <location>
        <begin position="145"/>
        <end position="165"/>
    </location>
</feature>
<evidence type="ECO:0000313" key="3">
    <source>
        <dbReference type="Proteomes" id="UP000198287"/>
    </source>
</evidence>
<feature type="compositionally biased region" description="Low complexity" evidence="1">
    <location>
        <begin position="7"/>
        <end position="22"/>
    </location>
</feature>
<protein>
    <submittedName>
        <fullName evidence="2">Uncharacterized protein</fullName>
    </submittedName>
</protein>
<dbReference type="Proteomes" id="UP000198287">
    <property type="component" value="Unassembled WGS sequence"/>
</dbReference>
<evidence type="ECO:0000313" key="2">
    <source>
        <dbReference type="EMBL" id="OXA62135.1"/>
    </source>
</evidence>
<reference evidence="2 3" key="1">
    <citation type="submission" date="2015-12" db="EMBL/GenBank/DDBJ databases">
        <title>The genome of Folsomia candida.</title>
        <authorList>
            <person name="Faddeeva A."/>
            <person name="Derks M.F."/>
            <person name="Anvar Y."/>
            <person name="Smit S."/>
            <person name="Van Straalen N."/>
            <person name="Roelofs D."/>
        </authorList>
    </citation>
    <scope>NUCLEOTIDE SEQUENCE [LARGE SCALE GENOMIC DNA]</scope>
    <source>
        <strain evidence="2 3">VU population</strain>
        <tissue evidence="2">Whole body</tissue>
    </source>
</reference>
<comment type="caution">
    <text evidence="2">The sequence shown here is derived from an EMBL/GenBank/DDBJ whole genome shotgun (WGS) entry which is preliminary data.</text>
</comment>
<keyword evidence="3" id="KW-1185">Reference proteome</keyword>
<dbReference type="EMBL" id="LNIX01000001">
    <property type="protein sequence ID" value="OXA62135.1"/>
    <property type="molecule type" value="Genomic_DNA"/>
</dbReference>
<evidence type="ECO:0000256" key="1">
    <source>
        <dbReference type="SAM" id="MobiDB-lite"/>
    </source>
</evidence>
<gene>
    <name evidence="2" type="ORF">Fcan01_03203</name>
</gene>
<name>A0A226EWV1_FOLCA</name>
<sequence length="301" mass="33011">MPTATLKANSAKTTKSGATKTNPAPSSYKLDSTKTILNGLILTPNFSAYGTEREQPLYDPEESTYEQDFHPPVPHSTATLLSMAEEKIKAMSNTHKNHGRRGNENRAMRPLGKATIGNTTKSLQPNDNNTTSSTQPLKWLREGQAASSKRSLSQTRNSKFAHSPATSNKLRDIFAPDEPDKLITIGGYIINIEKGLPPQMSTSVRPSVSSNERGVEIEVRIKDVDPTKIVVEKRYNSILVISVRESGIKLLKEKLNTADSSLGLEDDVIEVVNIFAPRDVSLTRVMVTPADSKGRLFIKAP</sequence>
<accession>A0A226EWV1</accession>
<dbReference type="AlphaFoldDB" id="A0A226EWV1"/>
<feature type="region of interest" description="Disordered" evidence="1">
    <location>
        <begin position="116"/>
        <end position="165"/>
    </location>
</feature>
<proteinExistence type="predicted"/>
<organism evidence="2 3">
    <name type="scientific">Folsomia candida</name>
    <name type="common">Springtail</name>
    <dbReference type="NCBI Taxonomy" id="158441"/>
    <lineage>
        <taxon>Eukaryota</taxon>
        <taxon>Metazoa</taxon>
        <taxon>Ecdysozoa</taxon>
        <taxon>Arthropoda</taxon>
        <taxon>Hexapoda</taxon>
        <taxon>Collembola</taxon>
        <taxon>Entomobryomorpha</taxon>
        <taxon>Isotomoidea</taxon>
        <taxon>Isotomidae</taxon>
        <taxon>Proisotominae</taxon>
        <taxon>Folsomia</taxon>
    </lineage>
</organism>
<feature type="compositionally biased region" description="Polar residues" evidence="1">
    <location>
        <begin position="116"/>
        <end position="136"/>
    </location>
</feature>